<dbReference type="SUPFAM" id="SSF51735">
    <property type="entry name" value="NAD(P)-binding Rossmann-fold domains"/>
    <property type="match status" value="1"/>
</dbReference>
<dbReference type="InterPro" id="IPR016040">
    <property type="entry name" value="NAD(P)-bd_dom"/>
</dbReference>
<dbReference type="GO" id="GO:0044877">
    <property type="term" value="F:protein-containing complex binding"/>
    <property type="evidence" value="ECO:0007669"/>
    <property type="project" value="TreeGrafter"/>
</dbReference>
<name>A0A9W8KZC0_9FUNG</name>
<dbReference type="GO" id="GO:0005739">
    <property type="term" value="C:mitochondrion"/>
    <property type="evidence" value="ECO:0007669"/>
    <property type="project" value="TreeGrafter"/>
</dbReference>
<gene>
    <name evidence="2" type="ORF">GGI25_002474</name>
</gene>
<dbReference type="AlphaFoldDB" id="A0A9W8KZC0"/>
<dbReference type="Proteomes" id="UP001151518">
    <property type="component" value="Unassembled WGS sequence"/>
</dbReference>
<dbReference type="EMBL" id="JANBTW010000022">
    <property type="protein sequence ID" value="KAJ2678302.1"/>
    <property type="molecule type" value="Genomic_DNA"/>
</dbReference>
<sequence length="258" mass="27707">MSAARRIFVVGGSGYLGQAVCSSALSKGWEVLSLSRHGAPTKDTVHDISNNPVSNSVKWIRGDALKPETFEQHLAGCSAVVHSVGIILETNYKKLVNIGYNTSASHEAATFERANRDTALSVARAARNIQGLNTIVYMSAADVMPILNPRYISTKREVEDDLLAHKDQMRPVVLRPGLIYSSARPLTLAAAAGVNVFNALYHRSPLGCVLKHTPLAKAASPAIHRDVVARAIINAIDDSQVSGILTTPDIERIGNAHN</sequence>
<protein>
    <recommendedName>
        <fullName evidence="1">NAD(P)-binding domain-containing protein</fullName>
    </recommendedName>
</protein>
<evidence type="ECO:0000313" key="3">
    <source>
        <dbReference type="Proteomes" id="UP001151518"/>
    </source>
</evidence>
<evidence type="ECO:0000313" key="2">
    <source>
        <dbReference type="EMBL" id="KAJ2678302.1"/>
    </source>
</evidence>
<accession>A0A9W8KZC0</accession>
<dbReference type="InterPro" id="IPR051207">
    <property type="entry name" value="ComplexI_NDUFA9_subunit"/>
</dbReference>
<reference evidence="2" key="1">
    <citation type="submission" date="2022-07" db="EMBL/GenBank/DDBJ databases">
        <title>Phylogenomic reconstructions and comparative analyses of Kickxellomycotina fungi.</title>
        <authorList>
            <person name="Reynolds N.K."/>
            <person name="Stajich J.E."/>
            <person name="Barry K."/>
            <person name="Grigoriev I.V."/>
            <person name="Crous P."/>
            <person name="Smith M.E."/>
        </authorList>
    </citation>
    <scope>NUCLEOTIDE SEQUENCE</scope>
    <source>
        <strain evidence="2">NRRL 3115</strain>
    </source>
</reference>
<dbReference type="PANTHER" id="PTHR12126:SF16">
    <property type="entry name" value="MIOREX COMPLEX COMPONENT 2"/>
    <property type="match status" value="1"/>
</dbReference>
<proteinExistence type="predicted"/>
<feature type="domain" description="NAD(P)-binding" evidence="1">
    <location>
        <begin position="11"/>
        <end position="238"/>
    </location>
</feature>
<dbReference type="OrthoDB" id="276721at2759"/>
<comment type="caution">
    <text evidence="2">The sequence shown here is derived from an EMBL/GenBank/DDBJ whole genome shotgun (WGS) entry which is preliminary data.</text>
</comment>
<dbReference type="PANTHER" id="PTHR12126">
    <property type="entry name" value="NADH-UBIQUINONE OXIDOREDUCTASE 39 KDA SUBUNIT-RELATED"/>
    <property type="match status" value="1"/>
</dbReference>
<dbReference type="InterPro" id="IPR036291">
    <property type="entry name" value="NAD(P)-bd_dom_sf"/>
</dbReference>
<organism evidence="2 3">
    <name type="scientific">Coemansia spiralis</name>
    <dbReference type="NCBI Taxonomy" id="417178"/>
    <lineage>
        <taxon>Eukaryota</taxon>
        <taxon>Fungi</taxon>
        <taxon>Fungi incertae sedis</taxon>
        <taxon>Zoopagomycota</taxon>
        <taxon>Kickxellomycotina</taxon>
        <taxon>Kickxellomycetes</taxon>
        <taxon>Kickxellales</taxon>
        <taxon>Kickxellaceae</taxon>
        <taxon>Coemansia</taxon>
    </lineage>
</organism>
<dbReference type="Pfam" id="PF13460">
    <property type="entry name" value="NAD_binding_10"/>
    <property type="match status" value="1"/>
</dbReference>
<evidence type="ECO:0000259" key="1">
    <source>
        <dbReference type="Pfam" id="PF13460"/>
    </source>
</evidence>
<dbReference type="Gene3D" id="3.40.50.720">
    <property type="entry name" value="NAD(P)-binding Rossmann-like Domain"/>
    <property type="match status" value="1"/>
</dbReference>